<sequence>MTKAFAEATRLCDRLKTWATEAAYPLWWTIGADHKKGGFFEKLDLEGAPVEGPRRGRVLPRQIFSFAIAGELGWEGPWREAVEHGLSFYLAAYRRPDGLFRTLIGPNGESLDETAELYDQAFAMFALAAVAQALPARAAEAKAIAVEVRQRLIVERKHPMAGFHQSNPPTTPLQSNPHMHLFEAMLAWNAIDDDPAWRALADEIAELALSKFIQAESGQLREFFDLDWNAAPGVEGRICEPGHQFEWGWLLLRWGRLSGRADATKAALRMIDDAEAHGIDLSRGVAINALLDDFSIHDNGARLWPQTERIKAAVLAAEITGEDKYWDMAAAGAEGLLAYLRTPVPGLWRDKYQPDETFVEEPAPASSFYHIALAILELDRTVSARAANA</sequence>
<dbReference type="InterPro" id="IPR010819">
    <property type="entry name" value="AGE/CE"/>
</dbReference>
<gene>
    <name evidence="3" type="ORF">B7G68_20940</name>
</gene>
<dbReference type="InterPro" id="IPR008928">
    <property type="entry name" value="6-hairpin_glycosidase_sf"/>
</dbReference>
<keyword evidence="2" id="KW-0413">Isomerase</keyword>
<protein>
    <submittedName>
        <fullName evidence="3">AGE family epimerase/isomerase</fullName>
    </submittedName>
</protein>
<evidence type="ECO:0000313" key="3">
    <source>
        <dbReference type="EMBL" id="AVQ04092.1"/>
    </source>
</evidence>
<dbReference type="PANTHER" id="PTHR15108">
    <property type="entry name" value="N-ACYLGLUCOSAMINE-2-EPIMERASE"/>
    <property type="match status" value="1"/>
</dbReference>
<organism evidence="3 4">
    <name type="scientific">Caulobacter segnis</name>
    <dbReference type="NCBI Taxonomy" id="88688"/>
    <lineage>
        <taxon>Bacteria</taxon>
        <taxon>Pseudomonadati</taxon>
        <taxon>Pseudomonadota</taxon>
        <taxon>Alphaproteobacteria</taxon>
        <taxon>Caulobacterales</taxon>
        <taxon>Caulobacteraceae</taxon>
        <taxon>Caulobacter</taxon>
    </lineage>
</organism>
<dbReference type="EMBL" id="CP027850">
    <property type="protein sequence ID" value="AVQ04092.1"/>
    <property type="molecule type" value="Genomic_DNA"/>
</dbReference>
<proteinExistence type="inferred from homology"/>
<name>A0ABN5IZ37_9CAUL</name>
<evidence type="ECO:0000256" key="1">
    <source>
        <dbReference type="ARBA" id="ARBA00008558"/>
    </source>
</evidence>
<dbReference type="RefSeq" id="WP_013081155.1">
    <property type="nucleotide sequence ID" value="NZ_CP027850.1"/>
</dbReference>
<dbReference type="InterPro" id="IPR012341">
    <property type="entry name" value="6hp_glycosidase-like_sf"/>
</dbReference>
<dbReference type="CDD" id="cd00249">
    <property type="entry name" value="AGE"/>
    <property type="match status" value="1"/>
</dbReference>
<dbReference type="Proteomes" id="UP000240527">
    <property type="component" value="Chromosome"/>
</dbReference>
<evidence type="ECO:0000313" key="4">
    <source>
        <dbReference type="Proteomes" id="UP000240527"/>
    </source>
</evidence>
<comment type="similarity">
    <text evidence="1">Belongs to the N-acylglucosamine 2-epimerase family.</text>
</comment>
<evidence type="ECO:0000256" key="2">
    <source>
        <dbReference type="ARBA" id="ARBA00023235"/>
    </source>
</evidence>
<dbReference type="Pfam" id="PF07221">
    <property type="entry name" value="GlcNAc_2-epim"/>
    <property type="match status" value="1"/>
</dbReference>
<dbReference type="SUPFAM" id="SSF48208">
    <property type="entry name" value="Six-hairpin glycosidases"/>
    <property type="match status" value="1"/>
</dbReference>
<accession>A0ABN5IZ37</accession>
<dbReference type="Gene3D" id="1.50.10.10">
    <property type="match status" value="1"/>
</dbReference>
<keyword evidence="4" id="KW-1185">Reference proteome</keyword>
<reference evidence="3 4" key="1">
    <citation type="journal article" date="2015" name="Biotechnol. Bioeng.">
        <title>Genome sequence and phenotypic characterization of Caulobacter segnis.</title>
        <authorList>
            <person name="Patel S."/>
            <person name="Fletcher B."/>
            <person name="Scott D.C."/>
            <person name="Ely B."/>
        </authorList>
    </citation>
    <scope>NUCLEOTIDE SEQUENCE [LARGE SCALE GENOMIC DNA]</scope>
    <source>
        <strain evidence="3 4">TK0059</strain>
    </source>
</reference>
<dbReference type="InterPro" id="IPR034116">
    <property type="entry name" value="AGE_dom"/>
</dbReference>